<dbReference type="Proteomes" id="UP001732700">
    <property type="component" value="Chromosome 3A"/>
</dbReference>
<accession>A0ACD5VAI0</accession>
<sequence length="506" mass="58195">MFPKPMPLHLLENITNGFSKDRELGSGAYGRVYKGVHESGEIIAVKLLHSNPGLDDMLFEKEFRNAASLHHENIVRLVGFCHETRREFVLYKTEMIFADSTRIALCFEYMPNGSLDSYLFDECSGLDWPTRYAIIKGICEGLKYLHEELEPPLYHLDLKPANVLLDDNMMPKLADFGVSRFFGQEQTQITGSCIGTFGYIPPEYIERNIISNKFDIFSLGVIIIKLITGPTGYTQCAEMPSEQFIELVHEKWRNRLQATSEDRMEQYSEQLMRCIEMALCCVEKEWHKRPRIGDIIDKLNEMEAKDQGYLDQVSAQASLLPVSSCTSEETTNTKGVSRLREHAGTAMVDPIMPLVEEVMKIIRPFLQEELRKMILEMQEELRKMISEMLPKMTWDDIAFTAGNFRLVQSFLYNADKGKLIRNVEVRTSVCRMCELANEVEEKSFLRELGNGRRVTQAELLPDGSVILGSGRPRKDFPRRTQKEMPTSTRRRRSPACLRAWCCQQPR</sequence>
<organism evidence="1 2">
    <name type="scientific">Avena sativa</name>
    <name type="common">Oat</name>
    <dbReference type="NCBI Taxonomy" id="4498"/>
    <lineage>
        <taxon>Eukaryota</taxon>
        <taxon>Viridiplantae</taxon>
        <taxon>Streptophyta</taxon>
        <taxon>Embryophyta</taxon>
        <taxon>Tracheophyta</taxon>
        <taxon>Spermatophyta</taxon>
        <taxon>Magnoliopsida</taxon>
        <taxon>Liliopsida</taxon>
        <taxon>Poales</taxon>
        <taxon>Poaceae</taxon>
        <taxon>BOP clade</taxon>
        <taxon>Pooideae</taxon>
        <taxon>Poodae</taxon>
        <taxon>Poeae</taxon>
        <taxon>Poeae Chloroplast Group 1 (Aveneae type)</taxon>
        <taxon>Aveninae</taxon>
        <taxon>Avena</taxon>
    </lineage>
</organism>
<proteinExistence type="predicted"/>
<protein>
    <submittedName>
        <fullName evidence="1">Uncharacterized protein</fullName>
    </submittedName>
</protein>
<evidence type="ECO:0000313" key="1">
    <source>
        <dbReference type="EnsemblPlants" id="AVESA.00010b.r2.3AG0409440.1.CDS"/>
    </source>
</evidence>
<evidence type="ECO:0000313" key="2">
    <source>
        <dbReference type="Proteomes" id="UP001732700"/>
    </source>
</evidence>
<name>A0ACD5VAI0_AVESA</name>
<reference evidence="1" key="2">
    <citation type="submission" date="2025-09" db="UniProtKB">
        <authorList>
            <consortium name="EnsemblPlants"/>
        </authorList>
    </citation>
    <scope>IDENTIFICATION</scope>
</reference>
<keyword evidence="2" id="KW-1185">Reference proteome</keyword>
<reference evidence="1" key="1">
    <citation type="submission" date="2021-05" db="EMBL/GenBank/DDBJ databases">
        <authorList>
            <person name="Scholz U."/>
            <person name="Mascher M."/>
            <person name="Fiebig A."/>
        </authorList>
    </citation>
    <scope>NUCLEOTIDE SEQUENCE [LARGE SCALE GENOMIC DNA]</scope>
</reference>
<dbReference type="EnsemblPlants" id="AVESA.00010b.r2.3AG0409440.1">
    <property type="protein sequence ID" value="AVESA.00010b.r2.3AG0409440.1.CDS"/>
    <property type="gene ID" value="AVESA.00010b.r2.3AG0409440"/>
</dbReference>